<evidence type="ECO:0000313" key="2">
    <source>
        <dbReference type="EMBL" id="MCC8621960.1"/>
    </source>
</evidence>
<feature type="compositionally biased region" description="Basic residues" evidence="1">
    <location>
        <begin position="43"/>
        <end position="69"/>
    </location>
</feature>
<keyword evidence="3" id="KW-1185">Reference proteome</keyword>
<dbReference type="EMBL" id="JAJIUN010000034">
    <property type="protein sequence ID" value="MCC8621960.1"/>
    <property type="molecule type" value="Genomic_DNA"/>
</dbReference>
<gene>
    <name evidence="2" type="ORF">LN473_08180</name>
</gene>
<dbReference type="RefSeq" id="WP_126936883.1">
    <property type="nucleotide sequence ID" value="NZ_CP018470.1"/>
</dbReference>
<sequence>MNKATKRALRENSKGTDGRSSAAQVSHQPAGGTVESATEKNKSLKKQKAPLPRRRCLLSYGRRKKRSHP</sequence>
<evidence type="ECO:0000313" key="3">
    <source>
        <dbReference type="Proteomes" id="UP001430544"/>
    </source>
</evidence>
<comment type="caution">
    <text evidence="2">The sequence shown here is derived from an EMBL/GenBank/DDBJ whole genome shotgun (WGS) entry which is preliminary data.</text>
</comment>
<evidence type="ECO:0000256" key="1">
    <source>
        <dbReference type="SAM" id="MobiDB-lite"/>
    </source>
</evidence>
<protein>
    <submittedName>
        <fullName evidence="2">Uncharacterized protein</fullName>
    </submittedName>
</protein>
<dbReference type="Proteomes" id="UP001430544">
    <property type="component" value="Unassembled WGS sequence"/>
</dbReference>
<feature type="compositionally biased region" description="Basic and acidic residues" evidence="1">
    <location>
        <begin position="8"/>
        <end position="17"/>
    </location>
</feature>
<reference evidence="2" key="1">
    <citation type="submission" date="2021-11" db="EMBL/GenBank/DDBJ databases">
        <title>Genome resources and taxonomic validation of 89 Xanthomonas strains.</title>
        <authorList>
            <person name="Tambong J.T."/>
        </authorList>
    </citation>
    <scope>NUCLEOTIDE SEQUENCE</scope>
    <source>
        <strain evidence="2">Bv 5-4A</strain>
    </source>
</reference>
<feature type="compositionally biased region" description="Polar residues" evidence="1">
    <location>
        <begin position="18"/>
        <end position="27"/>
    </location>
</feature>
<accession>A0ABS8L8A2</accession>
<organism evidence="2 3">
    <name type="scientific">Xanthomonas vesicatoria</name>
    <dbReference type="NCBI Taxonomy" id="56460"/>
    <lineage>
        <taxon>Bacteria</taxon>
        <taxon>Pseudomonadati</taxon>
        <taxon>Pseudomonadota</taxon>
        <taxon>Gammaproteobacteria</taxon>
        <taxon>Lysobacterales</taxon>
        <taxon>Lysobacteraceae</taxon>
        <taxon>Xanthomonas</taxon>
    </lineage>
</organism>
<feature type="region of interest" description="Disordered" evidence="1">
    <location>
        <begin position="1"/>
        <end position="69"/>
    </location>
</feature>
<name>A0ABS8L8A2_9XANT</name>
<proteinExistence type="predicted"/>